<dbReference type="EMBL" id="BK016086">
    <property type="protein sequence ID" value="DAF93525.1"/>
    <property type="molecule type" value="Genomic_DNA"/>
</dbReference>
<protein>
    <submittedName>
        <fullName evidence="1">Monomeric sarcosine oxidase</fullName>
    </submittedName>
</protein>
<sequence>MSKYDPIIIGAGSFLSRAVASQLAQALLPSVVTERSPRWEIGGTAGRNSNRIGYGCPGARKLRAKRKIKKKMRQQSRKKK</sequence>
<name>A0A8S5UGB6_9CAUD</name>
<proteinExistence type="predicted"/>
<organism evidence="1">
    <name type="scientific">Myoviridae sp. ctshb19</name>
    <dbReference type="NCBI Taxonomy" id="2825194"/>
    <lineage>
        <taxon>Viruses</taxon>
        <taxon>Duplodnaviria</taxon>
        <taxon>Heunggongvirae</taxon>
        <taxon>Uroviricota</taxon>
        <taxon>Caudoviricetes</taxon>
    </lineage>
</organism>
<accession>A0A8S5UGB6</accession>
<reference evidence="1" key="1">
    <citation type="journal article" date="2021" name="Proc. Natl. Acad. Sci. U.S.A.">
        <title>A Catalog of Tens of Thousands of Viruses from Human Metagenomes Reveals Hidden Associations with Chronic Diseases.</title>
        <authorList>
            <person name="Tisza M.J."/>
            <person name="Buck C.B."/>
        </authorList>
    </citation>
    <scope>NUCLEOTIDE SEQUENCE</scope>
    <source>
        <strain evidence="1">Ctshb19</strain>
    </source>
</reference>
<evidence type="ECO:0000313" key="1">
    <source>
        <dbReference type="EMBL" id="DAF93525.1"/>
    </source>
</evidence>